<dbReference type="InterPro" id="IPR035986">
    <property type="entry name" value="PKD_dom_sf"/>
</dbReference>
<dbReference type="Proteomes" id="UP001339962">
    <property type="component" value="Unassembled WGS sequence"/>
</dbReference>
<feature type="compositionally biased region" description="Polar residues" evidence="1">
    <location>
        <begin position="432"/>
        <end position="452"/>
    </location>
</feature>
<protein>
    <submittedName>
        <fullName evidence="3">Uncharacterized protein</fullName>
    </submittedName>
</protein>
<reference evidence="3 4" key="1">
    <citation type="submission" date="2023-03" db="EMBL/GenBank/DDBJ databases">
        <title>Bacillus Genome Sequencing.</title>
        <authorList>
            <person name="Dunlap C."/>
        </authorList>
    </citation>
    <scope>NUCLEOTIDE SEQUENCE [LARGE SCALE GENOMIC DNA]</scope>
    <source>
        <strain evidence="3 4">NRS-38</strain>
    </source>
</reference>
<accession>A0ABD5IW52</accession>
<evidence type="ECO:0000256" key="2">
    <source>
        <dbReference type="SAM" id="SignalP"/>
    </source>
</evidence>
<dbReference type="CDD" id="cd00146">
    <property type="entry name" value="PKD"/>
    <property type="match status" value="1"/>
</dbReference>
<gene>
    <name evidence="3" type="ORF">P9850_12090</name>
</gene>
<feature type="chain" id="PRO_5044894078" evidence="2">
    <location>
        <begin position="27"/>
        <end position="818"/>
    </location>
</feature>
<evidence type="ECO:0000256" key="1">
    <source>
        <dbReference type="SAM" id="MobiDB-lite"/>
    </source>
</evidence>
<proteinExistence type="predicted"/>
<dbReference type="InterPro" id="IPR013783">
    <property type="entry name" value="Ig-like_fold"/>
</dbReference>
<dbReference type="RefSeq" id="WP_328218751.1">
    <property type="nucleotide sequence ID" value="NZ_JARTLI010000027.1"/>
</dbReference>
<organism evidence="3 4">
    <name type="scientific">Anoxybacteroides rupiense</name>
    <dbReference type="NCBI Taxonomy" id="311460"/>
    <lineage>
        <taxon>Bacteria</taxon>
        <taxon>Bacillati</taxon>
        <taxon>Bacillota</taxon>
        <taxon>Bacilli</taxon>
        <taxon>Bacillales</taxon>
        <taxon>Anoxybacillaceae</taxon>
        <taxon>Anoxybacteroides</taxon>
    </lineage>
</organism>
<name>A0ABD5IW52_9BACL</name>
<dbReference type="Gene3D" id="2.60.40.10">
    <property type="entry name" value="Immunoglobulins"/>
    <property type="match status" value="2"/>
</dbReference>
<keyword evidence="2" id="KW-0732">Signal</keyword>
<dbReference type="EMBL" id="JARTLI010000027">
    <property type="protein sequence ID" value="MED5052557.1"/>
    <property type="molecule type" value="Genomic_DNA"/>
</dbReference>
<evidence type="ECO:0000313" key="4">
    <source>
        <dbReference type="Proteomes" id="UP001339962"/>
    </source>
</evidence>
<feature type="signal peptide" evidence="2">
    <location>
        <begin position="1"/>
        <end position="26"/>
    </location>
</feature>
<sequence length="818" mass="91357">MIRKGLRISMIFVMLLGSLFPFEASAAYTEKIPIYTGGSTFDANNDTVLQSNLLPYKDLVRVNSVIKDYPNNLTLWKGPRRYATLFNGHPDDGGRMQGNTTFSAETKTGVKNITAYQFAWIHLAGPFDRSEPTTARVIQDVNYIDDSMIRNMFNGNPDYVLNTSPEYYVMNKKSRENYGNYYWIRDLARDSGGEADNDPEETLTGVNETYLRIVKTDYPDITKFQVKSGSATEVGKKLELEFEGYEYVSEGRNNYKWLIEVTGPKNGTISGSRTSTKGTINPAKPYLKRYTGKFTSGSTYFTPAAAGTYNLKLTITDAVQRSTSKTITVTVGNPSSGGGGSGGATCDAPSIIGGDLRYQYELDLQVTKIKGETVDQNTTTSTPVEIYRKDFSASRAAVRSEIQSDKQRVENEKAQLESQKTQLESQKRQLESQKAQLESQLASAQSAKTSCEATPPDKDGKKPDCSGYNSQISNLQNQIEAKQKEIEAKQKEIERKECEIATKEAEIAGFQKELDDLQALEDQWETINTDVLLTFNGVQKGAQSVSLREGERKTLYFNWTLPSNGTIKAEINPRRDLGIDEVTYSNNSLTTPIYIATWEMSSCNINSSVSAVVMTENIQGSSRIYREYFSGSITNLHPKKLRAGYGFTYTAQTNYSNEYRPSTTGIPTAAVASYNYAAEEISNVQNLDLISTNGFLSTLQPKKYYVSRYSGLVFDSPNPSSSKYDPSDPLIDGGRKWYSPFEQKDGIYPFDVQIGRVGVNHLGVCLRDQVEIKGTAMDDFVKRSVLPDHPFPAQSPGWNWIGKENIITKLKDWFYNND</sequence>
<dbReference type="AlphaFoldDB" id="A0ABD5IW52"/>
<feature type="compositionally biased region" description="Basic and acidic residues" evidence="1">
    <location>
        <begin position="455"/>
        <end position="464"/>
    </location>
</feature>
<feature type="compositionally biased region" description="Basic and acidic residues" evidence="1">
    <location>
        <begin position="402"/>
        <end position="415"/>
    </location>
</feature>
<dbReference type="Gene3D" id="6.10.250.3150">
    <property type="match status" value="1"/>
</dbReference>
<dbReference type="SUPFAM" id="SSF49299">
    <property type="entry name" value="PKD domain"/>
    <property type="match status" value="1"/>
</dbReference>
<comment type="caution">
    <text evidence="3">The sequence shown here is derived from an EMBL/GenBank/DDBJ whole genome shotgun (WGS) entry which is preliminary data.</text>
</comment>
<evidence type="ECO:0000313" key="3">
    <source>
        <dbReference type="EMBL" id="MED5052557.1"/>
    </source>
</evidence>
<feature type="region of interest" description="Disordered" evidence="1">
    <location>
        <begin position="402"/>
        <end position="470"/>
    </location>
</feature>